<proteinExistence type="predicted"/>
<dbReference type="EMBL" id="CH902618">
    <property type="protein sequence ID" value="KPU78485.1"/>
    <property type="molecule type" value="Genomic_DNA"/>
</dbReference>
<dbReference type="InterPro" id="IPR036273">
    <property type="entry name" value="CRAL/TRIO_N_dom_sf"/>
</dbReference>
<dbReference type="Pfam" id="PF00650">
    <property type="entry name" value="CRAL_TRIO"/>
    <property type="match status" value="1"/>
</dbReference>
<dbReference type="SMART" id="SM00516">
    <property type="entry name" value="SEC14"/>
    <property type="match status" value="1"/>
</dbReference>
<dbReference type="SUPFAM" id="SSF52087">
    <property type="entry name" value="CRAL/TRIO domain"/>
    <property type="match status" value="1"/>
</dbReference>
<evidence type="ECO:0000313" key="4">
    <source>
        <dbReference type="EMBL" id="KPU78485.1"/>
    </source>
</evidence>
<reference evidence="2 5" key="1">
    <citation type="journal article" date="2007" name="Nature">
        <title>Evolution of genes and genomes on the Drosophila phylogeny.</title>
        <authorList>
            <consortium name="Drosophila 12 Genomes Consortium"/>
            <person name="Clark A.G."/>
            <person name="Eisen M.B."/>
            <person name="Smith D.R."/>
            <person name="Bergman C.M."/>
            <person name="Oliver B."/>
            <person name="Markow T.A."/>
            <person name="Kaufman T.C."/>
            <person name="Kellis M."/>
            <person name="Gelbart W."/>
            <person name="Iyer V.N."/>
            <person name="Pollard D.A."/>
            <person name="Sackton T.B."/>
            <person name="Larracuente A.M."/>
            <person name="Singh N.D."/>
            <person name="Abad J.P."/>
            <person name="Abt D.N."/>
            <person name="Adryan B."/>
            <person name="Aguade M."/>
            <person name="Akashi H."/>
            <person name="Anderson W.W."/>
            <person name="Aquadro C.F."/>
            <person name="Ardell D.H."/>
            <person name="Arguello R."/>
            <person name="Artieri C.G."/>
            <person name="Barbash D.A."/>
            <person name="Barker D."/>
            <person name="Barsanti P."/>
            <person name="Batterham P."/>
            <person name="Batzoglou S."/>
            <person name="Begun D."/>
            <person name="Bhutkar A."/>
            <person name="Blanco E."/>
            <person name="Bosak S.A."/>
            <person name="Bradley R.K."/>
            <person name="Brand A.D."/>
            <person name="Brent M.R."/>
            <person name="Brooks A.N."/>
            <person name="Brown R.H."/>
            <person name="Butlin R.K."/>
            <person name="Caggese C."/>
            <person name="Calvi B.R."/>
            <person name="Bernardo de Carvalho A."/>
            <person name="Caspi A."/>
            <person name="Castrezana S."/>
            <person name="Celniker S.E."/>
            <person name="Chang J.L."/>
            <person name="Chapple C."/>
            <person name="Chatterji S."/>
            <person name="Chinwalla A."/>
            <person name="Civetta A."/>
            <person name="Clifton S.W."/>
            <person name="Comeron J.M."/>
            <person name="Costello J.C."/>
            <person name="Coyne J.A."/>
            <person name="Daub J."/>
            <person name="David R.G."/>
            <person name="Delcher A.L."/>
            <person name="Delehaunty K."/>
            <person name="Do C.B."/>
            <person name="Ebling H."/>
            <person name="Edwards K."/>
            <person name="Eickbush T."/>
            <person name="Evans J.D."/>
            <person name="Filipski A."/>
            <person name="Findeiss S."/>
            <person name="Freyhult E."/>
            <person name="Fulton L."/>
            <person name="Fulton R."/>
            <person name="Garcia A.C."/>
            <person name="Gardiner A."/>
            <person name="Garfield D.A."/>
            <person name="Garvin B.E."/>
            <person name="Gibson G."/>
            <person name="Gilbert D."/>
            <person name="Gnerre S."/>
            <person name="Godfrey J."/>
            <person name="Good R."/>
            <person name="Gotea V."/>
            <person name="Gravely B."/>
            <person name="Greenberg A.J."/>
            <person name="Griffiths-Jones S."/>
            <person name="Gross S."/>
            <person name="Guigo R."/>
            <person name="Gustafson E.A."/>
            <person name="Haerty W."/>
            <person name="Hahn M.W."/>
            <person name="Halligan D.L."/>
            <person name="Halpern A.L."/>
            <person name="Halter G.M."/>
            <person name="Han M.V."/>
            <person name="Heger A."/>
            <person name="Hillier L."/>
            <person name="Hinrichs A.S."/>
            <person name="Holmes I."/>
            <person name="Hoskins R.A."/>
            <person name="Hubisz M.J."/>
            <person name="Hultmark D."/>
            <person name="Huntley M.A."/>
            <person name="Jaffe D.B."/>
            <person name="Jagadeeshan S."/>
            <person name="Jeck W.R."/>
            <person name="Johnson J."/>
            <person name="Jones C.D."/>
            <person name="Jordan W.C."/>
            <person name="Karpen G.H."/>
            <person name="Kataoka E."/>
            <person name="Keightley P.D."/>
            <person name="Kheradpour P."/>
            <person name="Kirkness E.F."/>
            <person name="Koerich L.B."/>
            <person name="Kristiansen K."/>
            <person name="Kudrna D."/>
            <person name="Kulathinal R.J."/>
            <person name="Kumar S."/>
            <person name="Kwok R."/>
            <person name="Lander E."/>
            <person name="Langley C.H."/>
            <person name="Lapoint R."/>
            <person name="Lazzaro B.P."/>
            <person name="Lee S.J."/>
            <person name="Levesque L."/>
            <person name="Li R."/>
            <person name="Lin C.F."/>
            <person name="Lin M.F."/>
            <person name="Lindblad-Toh K."/>
            <person name="Llopart A."/>
            <person name="Long M."/>
            <person name="Low L."/>
            <person name="Lozovsky E."/>
            <person name="Lu J."/>
            <person name="Luo M."/>
            <person name="Machado C.A."/>
            <person name="Makalowski W."/>
            <person name="Marzo M."/>
            <person name="Matsuda M."/>
            <person name="Matzkin L."/>
            <person name="McAllister B."/>
            <person name="McBride C.S."/>
            <person name="McKernan B."/>
            <person name="McKernan K."/>
            <person name="Mendez-Lago M."/>
            <person name="Minx P."/>
            <person name="Mollenhauer M.U."/>
            <person name="Montooth K."/>
            <person name="Mount S.M."/>
            <person name="Mu X."/>
            <person name="Myers E."/>
            <person name="Negre B."/>
            <person name="Newfeld S."/>
            <person name="Nielsen R."/>
            <person name="Noor M.A."/>
            <person name="O'Grady P."/>
            <person name="Pachter L."/>
            <person name="Papaceit M."/>
            <person name="Parisi M.J."/>
            <person name="Parisi M."/>
            <person name="Parts L."/>
            <person name="Pedersen J.S."/>
            <person name="Pesole G."/>
            <person name="Phillippy A.M."/>
            <person name="Ponting C.P."/>
            <person name="Pop M."/>
            <person name="Porcelli D."/>
            <person name="Powell J.R."/>
            <person name="Prohaska S."/>
            <person name="Pruitt K."/>
            <person name="Puig M."/>
            <person name="Quesneville H."/>
            <person name="Ram K.R."/>
            <person name="Rand D."/>
            <person name="Rasmussen M.D."/>
            <person name="Reed L.K."/>
            <person name="Reenan R."/>
            <person name="Reily A."/>
            <person name="Remington K.A."/>
            <person name="Rieger T.T."/>
            <person name="Ritchie M.G."/>
            <person name="Robin C."/>
            <person name="Rogers Y.H."/>
            <person name="Rohde C."/>
            <person name="Rozas J."/>
            <person name="Rubenfield M.J."/>
            <person name="Ruiz A."/>
            <person name="Russo S."/>
            <person name="Salzberg S.L."/>
            <person name="Sanchez-Gracia A."/>
            <person name="Saranga D.J."/>
            <person name="Sato H."/>
            <person name="Schaeffer S.W."/>
            <person name="Schatz M.C."/>
            <person name="Schlenke T."/>
            <person name="Schwartz R."/>
            <person name="Segarra C."/>
            <person name="Singh R.S."/>
            <person name="Sirot L."/>
            <person name="Sirota M."/>
            <person name="Sisneros N.B."/>
            <person name="Smith C.D."/>
            <person name="Smith T.F."/>
            <person name="Spieth J."/>
            <person name="Stage D.E."/>
            <person name="Stark A."/>
            <person name="Stephan W."/>
            <person name="Strausberg R.L."/>
            <person name="Strempel S."/>
            <person name="Sturgill D."/>
            <person name="Sutton G."/>
            <person name="Sutton G.G."/>
            <person name="Tao W."/>
            <person name="Teichmann S."/>
            <person name="Tobari Y.N."/>
            <person name="Tomimura Y."/>
            <person name="Tsolas J.M."/>
            <person name="Valente V.L."/>
            <person name="Venter E."/>
            <person name="Venter J.C."/>
            <person name="Vicario S."/>
            <person name="Vieira F.G."/>
            <person name="Vilella A.J."/>
            <person name="Villasante A."/>
            <person name="Walenz B."/>
            <person name="Wang J."/>
            <person name="Wasserman M."/>
            <person name="Watts T."/>
            <person name="Wilson D."/>
            <person name="Wilson R.K."/>
            <person name="Wing R.A."/>
            <person name="Wolfner M.F."/>
            <person name="Wong A."/>
            <person name="Wong G.K."/>
            <person name="Wu C.I."/>
            <person name="Wu G."/>
            <person name="Yamamoto D."/>
            <person name="Yang H.P."/>
            <person name="Yang S.P."/>
            <person name="Yorke J.A."/>
            <person name="Yoshida K."/>
            <person name="Zdobnov E."/>
            <person name="Zhang P."/>
            <person name="Zhang Y."/>
            <person name="Zimin A.V."/>
            <person name="Baldwin J."/>
            <person name="Abdouelleil A."/>
            <person name="Abdulkadir J."/>
            <person name="Abebe A."/>
            <person name="Abera B."/>
            <person name="Abreu J."/>
            <person name="Acer S.C."/>
            <person name="Aftuck L."/>
            <person name="Alexander A."/>
            <person name="An P."/>
            <person name="Anderson E."/>
            <person name="Anderson S."/>
            <person name="Arachi H."/>
            <person name="Azer M."/>
            <person name="Bachantsang P."/>
            <person name="Barry A."/>
            <person name="Bayul T."/>
            <person name="Berlin A."/>
            <person name="Bessette D."/>
            <person name="Bloom T."/>
            <person name="Blye J."/>
            <person name="Boguslavskiy L."/>
            <person name="Bonnet C."/>
            <person name="Boukhgalter B."/>
            <person name="Bourzgui I."/>
            <person name="Brown A."/>
            <person name="Cahill P."/>
            <person name="Channer S."/>
            <person name="Cheshatsang Y."/>
            <person name="Chuda L."/>
            <person name="Citroen M."/>
            <person name="Collymore A."/>
            <person name="Cooke P."/>
            <person name="Costello M."/>
            <person name="D'Aco K."/>
            <person name="Daza R."/>
            <person name="De Haan G."/>
            <person name="DeGray S."/>
            <person name="DeMaso C."/>
            <person name="Dhargay N."/>
            <person name="Dooley K."/>
            <person name="Dooley E."/>
            <person name="Doricent M."/>
            <person name="Dorje P."/>
            <person name="Dorjee K."/>
            <person name="Dupes A."/>
            <person name="Elong R."/>
            <person name="Falk J."/>
            <person name="Farina A."/>
            <person name="Faro S."/>
            <person name="Ferguson D."/>
            <person name="Fisher S."/>
            <person name="Foley C.D."/>
            <person name="Franke A."/>
            <person name="Friedrich D."/>
            <person name="Gadbois L."/>
            <person name="Gearin G."/>
            <person name="Gearin C.R."/>
            <person name="Giannoukos G."/>
            <person name="Goode T."/>
            <person name="Graham J."/>
            <person name="Grandbois E."/>
            <person name="Grewal S."/>
            <person name="Gyaltsen K."/>
            <person name="Hafez N."/>
            <person name="Hagos B."/>
            <person name="Hall J."/>
            <person name="Henson C."/>
            <person name="Hollinger A."/>
            <person name="Honan T."/>
            <person name="Huard M.D."/>
            <person name="Hughes L."/>
            <person name="Hurhula B."/>
            <person name="Husby M.E."/>
            <person name="Kamat A."/>
            <person name="Kanga B."/>
            <person name="Kashin S."/>
            <person name="Khazanovich D."/>
            <person name="Kisner P."/>
            <person name="Lance K."/>
            <person name="Lara M."/>
            <person name="Lee W."/>
            <person name="Lennon N."/>
            <person name="Letendre F."/>
            <person name="LeVine R."/>
            <person name="Lipovsky A."/>
            <person name="Liu X."/>
            <person name="Liu J."/>
            <person name="Liu S."/>
            <person name="Lokyitsang T."/>
            <person name="Lokyitsang Y."/>
            <person name="Lubonja R."/>
            <person name="Lui A."/>
            <person name="MacDonald P."/>
            <person name="Magnisalis V."/>
            <person name="Maru K."/>
            <person name="Matthews C."/>
            <person name="McCusker W."/>
            <person name="McDonough S."/>
            <person name="Mehta T."/>
            <person name="Meldrim J."/>
            <person name="Meneus L."/>
            <person name="Mihai O."/>
            <person name="Mihalev A."/>
            <person name="Mihova T."/>
            <person name="Mittelman R."/>
            <person name="Mlenga V."/>
            <person name="Montmayeur A."/>
            <person name="Mulrain L."/>
            <person name="Navidi A."/>
            <person name="Naylor J."/>
            <person name="Negash T."/>
            <person name="Nguyen T."/>
            <person name="Nguyen N."/>
            <person name="Nicol R."/>
            <person name="Norbu C."/>
            <person name="Norbu N."/>
            <person name="Novod N."/>
            <person name="O'Neill B."/>
            <person name="Osman S."/>
            <person name="Markiewicz E."/>
            <person name="Oyono O.L."/>
            <person name="Patti C."/>
            <person name="Phunkhang P."/>
            <person name="Pierre F."/>
            <person name="Priest M."/>
            <person name="Raghuraman S."/>
            <person name="Rege F."/>
            <person name="Reyes R."/>
            <person name="Rise C."/>
            <person name="Rogov P."/>
            <person name="Ross K."/>
            <person name="Ryan E."/>
            <person name="Settipalli S."/>
            <person name="Shea T."/>
            <person name="Sherpa N."/>
            <person name="Shi L."/>
            <person name="Shih D."/>
            <person name="Sparrow T."/>
            <person name="Spaulding J."/>
            <person name="Stalker J."/>
            <person name="Stange-Thomann N."/>
            <person name="Stavropoulos S."/>
            <person name="Stone C."/>
            <person name="Strader C."/>
            <person name="Tesfaye S."/>
            <person name="Thomson T."/>
            <person name="Thoulutsang Y."/>
            <person name="Thoulutsang D."/>
            <person name="Topham K."/>
            <person name="Topping I."/>
            <person name="Tsamla T."/>
            <person name="Vassiliev H."/>
            <person name="Vo A."/>
            <person name="Wangchuk T."/>
            <person name="Wangdi T."/>
            <person name="Weiand M."/>
            <person name="Wilkinson J."/>
            <person name="Wilson A."/>
            <person name="Yadav S."/>
            <person name="Young G."/>
            <person name="Yu Q."/>
            <person name="Zembek L."/>
            <person name="Zhong D."/>
            <person name="Zimmer A."/>
            <person name="Zwirko Z."/>
            <person name="Jaffe D.B."/>
            <person name="Alvarez P."/>
            <person name="Brockman W."/>
            <person name="Butler J."/>
            <person name="Chin C."/>
            <person name="Gnerre S."/>
            <person name="Grabherr M."/>
            <person name="Kleber M."/>
            <person name="Mauceli E."/>
            <person name="MacCallum I."/>
        </authorList>
    </citation>
    <scope>NUCLEOTIDE SEQUENCE [LARGE SCALE GENOMIC DNA]</scope>
    <source>
        <strain evidence="2">TSC#14024-0371.13</strain>
        <strain evidence="5">Tucson 14024-0371.13</strain>
    </source>
</reference>
<reference evidence="2" key="3">
    <citation type="submission" date="2015-10" db="EMBL/GenBank/DDBJ databases">
        <authorList>
            <consortium name="FlyBase"/>
        </authorList>
    </citation>
    <scope>NUCLEOTIDE SEQUENCE</scope>
    <source>
        <strain evidence="2">TSC#14024-0371.13</strain>
    </source>
</reference>
<dbReference type="KEGG" id="dan:6506640"/>
<dbReference type="FunCoup" id="B3MB28">
    <property type="interactions" value="13"/>
</dbReference>
<feature type="domain" description="CRAL-TRIO" evidence="1">
    <location>
        <begin position="77"/>
        <end position="237"/>
    </location>
</feature>
<dbReference type="STRING" id="7217.B3MB28"/>
<evidence type="ECO:0000313" key="5">
    <source>
        <dbReference type="Proteomes" id="UP000007801"/>
    </source>
</evidence>
<dbReference type="InterPro" id="IPR053012">
    <property type="entry name" value="ER-organelle_contact"/>
</dbReference>
<dbReference type="GO" id="GO:0140284">
    <property type="term" value="C:endoplasmic reticulum-endosome membrane contact site"/>
    <property type="evidence" value="ECO:0007669"/>
    <property type="project" value="TreeGrafter"/>
</dbReference>
<dbReference type="PANTHER" id="PTHR46384">
    <property type="entry name" value="MOTILE SPERM DOMAIN-CONTAINING PROTEIN 2"/>
    <property type="match status" value="1"/>
</dbReference>
<dbReference type="HOGENOM" id="CLU_014001_7_1_1"/>
<name>B3MB28_DROAN</name>
<dbReference type="EMBL" id="CH902618">
    <property type="protein sequence ID" value="KPU78484.1"/>
    <property type="molecule type" value="Genomic_DNA"/>
</dbReference>
<protein>
    <submittedName>
        <fullName evidence="2">Uncharacterized protein, isoform A</fullName>
    </submittedName>
    <submittedName>
        <fullName evidence="3">Uncharacterized protein, isoform B</fullName>
    </submittedName>
    <submittedName>
        <fullName evidence="4">Uncharacterized protein, isoform C</fullName>
    </submittedName>
</protein>
<gene>
    <name evidence="2" type="primary">Dana\GF24004</name>
    <name evidence="2" type="synonym">dana_GLEANR_8763</name>
    <name evidence="2" type="ORF">GF24004</name>
</gene>
<dbReference type="PROSITE" id="PS50191">
    <property type="entry name" value="CRAL_TRIO"/>
    <property type="match status" value="1"/>
</dbReference>
<accession>B3MB28</accession>
<dbReference type="GeneID" id="6506640"/>
<dbReference type="AlphaFoldDB" id="B3MB28"/>
<evidence type="ECO:0000313" key="2">
    <source>
        <dbReference type="EMBL" id="EDV40294.1"/>
    </source>
</evidence>
<dbReference type="GO" id="GO:0012505">
    <property type="term" value="C:endomembrane system"/>
    <property type="evidence" value="ECO:0007669"/>
    <property type="project" value="TreeGrafter"/>
</dbReference>
<dbReference type="CDD" id="cd00170">
    <property type="entry name" value="SEC14"/>
    <property type="match status" value="1"/>
</dbReference>
<dbReference type="PANTHER" id="PTHR46384:SF1">
    <property type="entry name" value="MOTILE SPERM DOMAIN-CONTAINING PROTEIN 2"/>
    <property type="match status" value="1"/>
</dbReference>
<dbReference type="eggNOG" id="KOG1471">
    <property type="taxonomic scope" value="Eukaryota"/>
</dbReference>
<evidence type="ECO:0000259" key="1">
    <source>
        <dbReference type="PROSITE" id="PS50191"/>
    </source>
</evidence>
<dbReference type="Gene3D" id="3.40.525.10">
    <property type="entry name" value="CRAL-TRIO lipid binding domain"/>
    <property type="match status" value="1"/>
</dbReference>
<dbReference type="InterPro" id="IPR001251">
    <property type="entry name" value="CRAL-TRIO_dom"/>
</dbReference>
<dbReference type="InterPro" id="IPR036865">
    <property type="entry name" value="CRAL-TRIO_dom_sf"/>
</dbReference>
<dbReference type="Proteomes" id="UP000007801">
    <property type="component" value="Unassembled WGS sequence"/>
</dbReference>
<dbReference type="OrthoDB" id="75724at2759"/>
<organism evidence="2 5">
    <name type="scientific">Drosophila ananassae</name>
    <name type="common">Fruit fly</name>
    <dbReference type="NCBI Taxonomy" id="7217"/>
    <lineage>
        <taxon>Eukaryota</taxon>
        <taxon>Metazoa</taxon>
        <taxon>Ecdysozoa</taxon>
        <taxon>Arthropoda</taxon>
        <taxon>Hexapoda</taxon>
        <taxon>Insecta</taxon>
        <taxon>Pterygota</taxon>
        <taxon>Neoptera</taxon>
        <taxon>Endopterygota</taxon>
        <taxon>Diptera</taxon>
        <taxon>Brachycera</taxon>
        <taxon>Muscomorpha</taxon>
        <taxon>Ephydroidea</taxon>
        <taxon>Drosophilidae</taxon>
        <taxon>Drosophila</taxon>
        <taxon>Sophophora</taxon>
    </lineage>
</organism>
<dbReference type="SMR" id="B3MB28"/>
<dbReference type="OMA" id="YFRANIH"/>
<reference evidence="2" key="2">
    <citation type="journal article" date="2008" name="Bioinformatics">
        <title>Assembly reconciliation.</title>
        <authorList>
            <person name="Zimin A.V."/>
            <person name="Smith D.R."/>
            <person name="Sutton G."/>
            <person name="Yorke J.A."/>
        </authorList>
    </citation>
    <scope>NUCLEOTIDE SEQUENCE</scope>
    <source>
        <strain evidence="2">TSC#14024-0371.13</strain>
    </source>
</reference>
<keyword evidence="5" id="KW-1185">Reference proteome</keyword>
<dbReference type="EMBL" id="CH902618">
    <property type="protein sequence ID" value="EDV40294.1"/>
    <property type="molecule type" value="Genomic_DNA"/>
</dbReference>
<dbReference type="SUPFAM" id="SSF46938">
    <property type="entry name" value="CRAL/TRIO N-terminal domain"/>
    <property type="match status" value="1"/>
</dbReference>
<evidence type="ECO:0000313" key="3">
    <source>
        <dbReference type="EMBL" id="KPU78484.1"/>
    </source>
</evidence>
<sequence>MPTDQEPTAEQIAEVRTTILKKLEAEPPAEPFHPNDLRRLKESDVWITRLLKVYDLDVEKTNTRLWDNLIWRQSFGVNDITDKTLNQEFLNDGSIYAHNKDRDGKPLLIISIKKHSKSRNQEDLLRIIVYWVERLQQESNDKITLFMDMTGSGLGNMDIDFIKAIIGIFETKYPYVPNYILVHELPFLLNAAFKIVKTFLPEEALKILKVTTKKDIDQYVDKDNCLKLWGGNDDYEFKFA</sequence>